<dbReference type="EMBL" id="JAGQNY010000008">
    <property type="protein sequence ID" value="MCA9302192.1"/>
    <property type="molecule type" value="Genomic_DNA"/>
</dbReference>
<name>A0A955IWL8_UNCKA</name>
<dbReference type="AlphaFoldDB" id="A0A955IWL8"/>
<sequence>MKKRPITYSIITPMEIHSYKTPIDNRENQLDSCFPIFVGDDLVGVRTSLIPTTFQEVKDVLELHAHNQQGGQMLLGVQARQEFLRIVERVFEIAPIDSTPITTDRDEFLLFHDTDNQEAVTLALENDKLLQPPRDKTTWATRCYGLGLACNTRAEQTVPDDKSRLIIRVPYQQVSLVEKRALWSSYQKSALKHIAADRQFHDEFNRLLKLSAHGEARDEVELLWERLKAFNYRACFLDAFCLLHPEVSKKQVSELIQSKYYFENGDKADHFGYRTYTESRFLIPGEIERAVAWASNELGVIQVEDEGEKFSELGSQIQEVGLTNTDIHTGWAGVIDPESSSYQEFLIFQLSLQRPALREKLSIDKGSLSDVLNGFFPIGEIDIPGNLVFGTDLGGNNLAVLKHFDKDTMSCEFL</sequence>
<comment type="caution">
    <text evidence="1">The sequence shown here is derived from an EMBL/GenBank/DDBJ whole genome shotgun (WGS) entry which is preliminary data.</text>
</comment>
<organism evidence="1 2">
    <name type="scientific">candidate division WWE3 bacterium</name>
    <dbReference type="NCBI Taxonomy" id="2053526"/>
    <lineage>
        <taxon>Bacteria</taxon>
        <taxon>Katanobacteria</taxon>
    </lineage>
</organism>
<gene>
    <name evidence="1" type="ORF">KDA10_02415</name>
</gene>
<evidence type="ECO:0000313" key="1">
    <source>
        <dbReference type="EMBL" id="MCA9302192.1"/>
    </source>
</evidence>
<accession>A0A955IWL8</accession>
<dbReference type="Proteomes" id="UP000714817">
    <property type="component" value="Unassembled WGS sequence"/>
</dbReference>
<protein>
    <submittedName>
        <fullName evidence="1">Uncharacterized protein</fullName>
    </submittedName>
</protein>
<reference evidence="1" key="2">
    <citation type="journal article" date="2021" name="Microbiome">
        <title>Successional dynamics and alternative stable states in a saline activated sludge microbial community over 9 years.</title>
        <authorList>
            <person name="Wang Y."/>
            <person name="Ye J."/>
            <person name="Ju F."/>
            <person name="Liu L."/>
            <person name="Boyd J.A."/>
            <person name="Deng Y."/>
            <person name="Parks D.H."/>
            <person name="Jiang X."/>
            <person name="Yin X."/>
            <person name="Woodcroft B.J."/>
            <person name="Tyson G.W."/>
            <person name="Hugenholtz P."/>
            <person name="Polz M.F."/>
            <person name="Zhang T."/>
        </authorList>
    </citation>
    <scope>NUCLEOTIDE SEQUENCE</scope>
    <source>
        <strain evidence="1">HKST-UBA80</strain>
    </source>
</reference>
<proteinExistence type="predicted"/>
<evidence type="ECO:0000313" key="2">
    <source>
        <dbReference type="Proteomes" id="UP000714817"/>
    </source>
</evidence>
<reference evidence="1" key="1">
    <citation type="submission" date="2020-04" db="EMBL/GenBank/DDBJ databases">
        <authorList>
            <person name="Zhang T."/>
        </authorList>
    </citation>
    <scope>NUCLEOTIDE SEQUENCE</scope>
    <source>
        <strain evidence="1">HKST-UBA80</strain>
    </source>
</reference>